<name>A0A0E9TBU5_ANGAN</name>
<proteinExistence type="predicted"/>
<reference evidence="1" key="1">
    <citation type="submission" date="2014-11" db="EMBL/GenBank/DDBJ databases">
        <authorList>
            <person name="Amaro Gonzalez C."/>
        </authorList>
    </citation>
    <scope>NUCLEOTIDE SEQUENCE</scope>
</reference>
<dbReference type="EMBL" id="GBXM01057393">
    <property type="protein sequence ID" value="JAH51184.1"/>
    <property type="molecule type" value="Transcribed_RNA"/>
</dbReference>
<dbReference type="AlphaFoldDB" id="A0A0E9TBU5"/>
<organism evidence="1">
    <name type="scientific">Anguilla anguilla</name>
    <name type="common">European freshwater eel</name>
    <name type="synonym">Muraena anguilla</name>
    <dbReference type="NCBI Taxonomy" id="7936"/>
    <lineage>
        <taxon>Eukaryota</taxon>
        <taxon>Metazoa</taxon>
        <taxon>Chordata</taxon>
        <taxon>Craniata</taxon>
        <taxon>Vertebrata</taxon>
        <taxon>Euteleostomi</taxon>
        <taxon>Actinopterygii</taxon>
        <taxon>Neopterygii</taxon>
        <taxon>Teleostei</taxon>
        <taxon>Anguilliformes</taxon>
        <taxon>Anguillidae</taxon>
        <taxon>Anguilla</taxon>
    </lineage>
</organism>
<evidence type="ECO:0000313" key="1">
    <source>
        <dbReference type="EMBL" id="JAH51184.1"/>
    </source>
</evidence>
<accession>A0A0E9TBU5</accession>
<sequence length="43" mass="4927">MVSLYKSSRSFQRRLRLIAVTCTPQEVTSKFLTCIVEEVTSDC</sequence>
<reference evidence="1" key="2">
    <citation type="journal article" date="2015" name="Fish Shellfish Immunol.">
        <title>Early steps in the European eel (Anguilla anguilla)-Vibrio vulnificus interaction in the gills: Role of the RtxA13 toxin.</title>
        <authorList>
            <person name="Callol A."/>
            <person name="Pajuelo D."/>
            <person name="Ebbesson L."/>
            <person name="Teles M."/>
            <person name="MacKenzie S."/>
            <person name="Amaro C."/>
        </authorList>
    </citation>
    <scope>NUCLEOTIDE SEQUENCE</scope>
</reference>
<protein>
    <submittedName>
        <fullName evidence="1">Uncharacterized protein</fullName>
    </submittedName>
</protein>